<evidence type="ECO:0000313" key="13">
    <source>
        <dbReference type="EMBL" id="OGM29102.1"/>
    </source>
</evidence>
<keyword evidence="6" id="KW-0547">Nucleotide-binding</keyword>
<evidence type="ECO:0000256" key="3">
    <source>
        <dbReference type="ARBA" id="ARBA00022694"/>
    </source>
</evidence>
<dbReference type="EMBL" id="MGGM01000019">
    <property type="protein sequence ID" value="OGM29102.1"/>
    <property type="molecule type" value="Genomic_DNA"/>
</dbReference>
<dbReference type="Gene3D" id="3.30.460.10">
    <property type="entry name" value="Beta Polymerase, domain 2"/>
    <property type="match status" value="1"/>
</dbReference>
<feature type="domain" description="Poly A polymerase head" evidence="10">
    <location>
        <begin position="23"/>
        <end position="150"/>
    </location>
</feature>
<dbReference type="NCBIfam" id="TIGR00277">
    <property type="entry name" value="HDIG"/>
    <property type="match status" value="1"/>
</dbReference>
<dbReference type="CDD" id="cd00077">
    <property type="entry name" value="HDc"/>
    <property type="match status" value="1"/>
</dbReference>
<dbReference type="PANTHER" id="PTHR46173:SF1">
    <property type="entry name" value="CCA TRNA NUCLEOTIDYLTRANSFERASE 1, MITOCHONDRIAL"/>
    <property type="match status" value="1"/>
</dbReference>
<keyword evidence="2 9" id="KW-0808">Transferase</keyword>
<gene>
    <name evidence="13" type="ORF">A2801_03370</name>
</gene>
<feature type="domain" description="tRNA nucleotidyltransferase/poly(A) polymerase RNA and SrmB- binding" evidence="11">
    <location>
        <begin position="178"/>
        <end position="239"/>
    </location>
</feature>
<dbReference type="GO" id="GO:0000166">
    <property type="term" value="F:nucleotide binding"/>
    <property type="evidence" value="ECO:0007669"/>
    <property type="project" value="UniProtKB-KW"/>
</dbReference>
<evidence type="ECO:0000256" key="4">
    <source>
        <dbReference type="ARBA" id="ARBA00022695"/>
    </source>
</evidence>
<evidence type="ECO:0000256" key="9">
    <source>
        <dbReference type="RuleBase" id="RU003953"/>
    </source>
</evidence>
<evidence type="ECO:0000256" key="1">
    <source>
        <dbReference type="ARBA" id="ARBA00001946"/>
    </source>
</evidence>
<dbReference type="Pfam" id="PF13735">
    <property type="entry name" value="tRNA_NucTran2_2"/>
    <property type="match status" value="1"/>
</dbReference>
<dbReference type="AlphaFoldDB" id="A0A1F7YP88"/>
<dbReference type="InterPro" id="IPR006675">
    <property type="entry name" value="HDIG_dom"/>
</dbReference>
<comment type="caution">
    <text evidence="13">The sequence shown here is derived from an EMBL/GenBank/DDBJ whole genome shotgun (WGS) entry which is preliminary data.</text>
</comment>
<keyword evidence="4" id="KW-0548">Nucleotidyltransferase</keyword>
<keyword evidence="5" id="KW-0479">Metal-binding</keyword>
<dbReference type="InterPro" id="IPR032828">
    <property type="entry name" value="PolyA_RNA-bd"/>
</dbReference>
<dbReference type="InterPro" id="IPR003607">
    <property type="entry name" value="HD/PDEase_dom"/>
</dbReference>
<evidence type="ECO:0000313" key="14">
    <source>
        <dbReference type="Proteomes" id="UP000177263"/>
    </source>
</evidence>
<keyword evidence="8 9" id="KW-0694">RNA-binding</keyword>
<evidence type="ECO:0000256" key="2">
    <source>
        <dbReference type="ARBA" id="ARBA00022679"/>
    </source>
</evidence>
<dbReference type="Gene3D" id="1.10.246.80">
    <property type="match status" value="1"/>
</dbReference>
<evidence type="ECO:0000259" key="11">
    <source>
        <dbReference type="Pfam" id="PF12627"/>
    </source>
</evidence>
<reference evidence="13 14" key="1">
    <citation type="journal article" date="2016" name="Nat. Commun.">
        <title>Thousands of microbial genomes shed light on interconnected biogeochemical processes in an aquifer system.</title>
        <authorList>
            <person name="Anantharaman K."/>
            <person name="Brown C.T."/>
            <person name="Hug L.A."/>
            <person name="Sharon I."/>
            <person name="Castelle C.J."/>
            <person name="Probst A.J."/>
            <person name="Thomas B.C."/>
            <person name="Singh A."/>
            <person name="Wilkins M.J."/>
            <person name="Karaoz U."/>
            <person name="Brodie E.L."/>
            <person name="Williams K.H."/>
            <person name="Hubbard S.S."/>
            <person name="Banfield J.F."/>
        </authorList>
    </citation>
    <scope>NUCLEOTIDE SEQUENCE [LARGE SCALE GENOMIC DNA]</scope>
</reference>
<protein>
    <recommendedName>
        <fullName evidence="15">HD domain-containing protein</fullName>
    </recommendedName>
</protein>
<dbReference type="SUPFAM" id="SSF81891">
    <property type="entry name" value="Poly A polymerase C-terminal region-like"/>
    <property type="match status" value="1"/>
</dbReference>
<dbReference type="Gene3D" id="1.10.3090.10">
    <property type="entry name" value="cca-adding enzyme, domain 2"/>
    <property type="match status" value="1"/>
</dbReference>
<dbReference type="InterPro" id="IPR002646">
    <property type="entry name" value="PolA_pol_head_dom"/>
</dbReference>
<dbReference type="GO" id="GO:0016779">
    <property type="term" value="F:nucleotidyltransferase activity"/>
    <property type="evidence" value="ECO:0007669"/>
    <property type="project" value="UniProtKB-KW"/>
</dbReference>
<feature type="domain" description="CCA-adding enzyme C-terminal" evidence="12">
    <location>
        <begin position="313"/>
        <end position="446"/>
    </location>
</feature>
<dbReference type="GO" id="GO:0046872">
    <property type="term" value="F:metal ion binding"/>
    <property type="evidence" value="ECO:0007669"/>
    <property type="project" value="UniProtKB-KW"/>
</dbReference>
<comment type="cofactor">
    <cofactor evidence="1">
        <name>Mg(2+)</name>
        <dbReference type="ChEBI" id="CHEBI:18420"/>
    </cofactor>
</comment>
<evidence type="ECO:0000256" key="6">
    <source>
        <dbReference type="ARBA" id="ARBA00022741"/>
    </source>
</evidence>
<accession>A0A1F7YP88</accession>
<evidence type="ECO:0000259" key="10">
    <source>
        <dbReference type="Pfam" id="PF01743"/>
    </source>
</evidence>
<keyword evidence="7" id="KW-0460">Magnesium</keyword>
<dbReference type="GO" id="GO:0008033">
    <property type="term" value="P:tRNA processing"/>
    <property type="evidence" value="ECO:0007669"/>
    <property type="project" value="UniProtKB-KW"/>
</dbReference>
<organism evidence="13 14">
    <name type="scientific">Candidatus Woesebacteria bacterium RIFCSPHIGHO2_01_FULL_41_10</name>
    <dbReference type="NCBI Taxonomy" id="1802500"/>
    <lineage>
        <taxon>Bacteria</taxon>
        <taxon>Candidatus Woeseibacteriota</taxon>
    </lineage>
</organism>
<dbReference type="Pfam" id="PF12627">
    <property type="entry name" value="PolyA_pol_RNAbd"/>
    <property type="match status" value="1"/>
</dbReference>
<evidence type="ECO:0000259" key="12">
    <source>
        <dbReference type="Pfam" id="PF13735"/>
    </source>
</evidence>
<evidence type="ECO:0000256" key="8">
    <source>
        <dbReference type="ARBA" id="ARBA00022884"/>
    </source>
</evidence>
<dbReference type="InterPro" id="IPR032810">
    <property type="entry name" value="CCA-adding_enz_C"/>
</dbReference>
<dbReference type="SUPFAM" id="SSF81301">
    <property type="entry name" value="Nucleotidyltransferase"/>
    <property type="match status" value="1"/>
</dbReference>
<evidence type="ECO:0000256" key="5">
    <source>
        <dbReference type="ARBA" id="ARBA00022723"/>
    </source>
</evidence>
<proteinExistence type="inferred from homology"/>
<name>A0A1F7YP88_9BACT</name>
<comment type="similarity">
    <text evidence="9">Belongs to the tRNA nucleotidyltransferase/poly(A) polymerase family.</text>
</comment>
<dbReference type="CDD" id="cd05398">
    <property type="entry name" value="NT_ClassII-CCAase"/>
    <property type="match status" value="1"/>
</dbReference>
<dbReference type="InterPro" id="IPR050264">
    <property type="entry name" value="Bact_CCA-adding_enz_type3_sf"/>
</dbReference>
<dbReference type="GO" id="GO:0000049">
    <property type="term" value="F:tRNA binding"/>
    <property type="evidence" value="ECO:0007669"/>
    <property type="project" value="TreeGrafter"/>
</dbReference>
<evidence type="ECO:0008006" key="15">
    <source>
        <dbReference type="Google" id="ProtNLM"/>
    </source>
</evidence>
<dbReference type="Proteomes" id="UP000177263">
    <property type="component" value="Unassembled WGS sequence"/>
</dbReference>
<sequence>MNFSIPQEIKNLFFAFEKNGYQLYLVGGAVRDLLMDKEVTDWDFTTNATPDQILAIFPDAFYNNSFGTVGIRTEESNFKPHEITTFRTEQGYSDSRHPDEVKWGTSIEEDLERRDFTINAIALQYPNGFESSPIIIDPFDGQKDIEKKIIKAVGNPKERISEDALRMMRAVRIASELNFTIEEQTLSAIQECISLIKQIANERIRDEIYKILASNHSYEGFELLRKTGLLKEILPEVEECFGIEQRSPGRHHIYDVGTHCFLSLKYCKSLKPIVRFATLLHDVGKPQTYKKLPDGTITFYNHEIIGAKLVKMIAKRLRLSKEDTDILYKLVRWHQFTLDEQQSDKSVRRFIRNVGPSLVEDMLELRIADRLGGAARETSWRFEDFKRRILEVQKQPFTVHDLKLTGNDVMKILDIKPSQEVGKILNQLYEEVTEHNLDNNEQVLIQRLKEIKSGKVTQTSEKVFQE</sequence>
<dbReference type="PANTHER" id="PTHR46173">
    <property type="entry name" value="CCA TRNA NUCLEOTIDYLTRANSFERASE 1, MITOCHONDRIAL"/>
    <property type="match status" value="1"/>
</dbReference>
<dbReference type="STRING" id="1802500.A2801_03370"/>
<evidence type="ECO:0000256" key="7">
    <source>
        <dbReference type="ARBA" id="ARBA00022842"/>
    </source>
</evidence>
<dbReference type="Pfam" id="PF01743">
    <property type="entry name" value="PolyA_pol"/>
    <property type="match status" value="1"/>
</dbReference>
<keyword evidence="3" id="KW-0819">tRNA processing</keyword>
<dbReference type="InterPro" id="IPR043519">
    <property type="entry name" value="NT_sf"/>
</dbReference>